<dbReference type="Pfam" id="PF00067">
    <property type="entry name" value="p450"/>
    <property type="match status" value="1"/>
</dbReference>
<gene>
    <name evidence="11" type="ORF">LTRI10_LOCUS17432</name>
</gene>
<organism evidence="11 12">
    <name type="scientific">Linum trigynum</name>
    <dbReference type="NCBI Taxonomy" id="586398"/>
    <lineage>
        <taxon>Eukaryota</taxon>
        <taxon>Viridiplantae</taxon>
        <taxon>Streptophyta</taxon>
        <taxon>Embryophyta</taxon>
        <taxon>Tracheophyta</taxon>
        <taxon>Spermatophyta</taxon>
        <taxon>Magnoliopsida</taxon>
        <taxon>eudicotyledons</taxon>
        <taxon>Gunneridae</taxon>
        <taxon>Pentapetalae</taxon>
        <taxon>rosids</taxon>
        <taxon>fabids</taxon>
        <taxon>Malpighiales</taxon>
        <taxon>Linaceae</taxon>
        <taxon>Linum</taxon>
    </lineage>
</organism>
<keyword evidence="6 8" id="KW-0408">Iron</keyword>
<protein>
    <recommendedName>
        <fullName evidence="13">Cytochrome P450</fullName>
    </recommendedName>
</protein>
<evidence type="ECO:0000256" key="2">
    <source>
        <dbReference type="ARBA" id="ARBA00010617"/>
    </source>
</evidence>
<keyword evidence="3 8" id="KW-0349">Heme</keyword>
<evidence type="ECO:0008006" key="13">
    <source>
        <dbReference type="Google" id="ProtNLM"/>
    </source>
</evidence>
<dbReference type="InterPro" id="IPR002401">
    <property type="entry name" value="Cyt_P450_E_grp-I"/>
</dbReference>
<feature type="chain" id="PRO_5043943010" description="Cytochrome P450" evidence="10">
    <location>
        <begin position="21"/>
        <end position="506"/>
    </location>
</feature>
<dbReference type="InterPro" id="IPR036396">
    <property type="entry name" value="Cyt_P450_sf"/>
</dbReference>
<keyword evidence="5 9" id="KW-0560">Oxidoreductase</keyword>
<dbReference type="PRINTS" id="PR00463">
    <property type="entry name" value="EP450I"/>
</dbReference>
<keyword evidence="7 9" id="KW-0503">Monooxygenase</keyword>
<evidence type="ECO:0000256" key="1">
    <source>
        <dbReference type="ARBA" id="ARBA00001971"/>
    </source>
</evidence>
<accession>A0AAV2DQ19</accession>
<sequence>MAYLLWSWWWAATLSAAAMAFWLLQTIRKHNLPPGPRGLPILGYFPFLGTHLHKTFTELAQVHGPIYKLWLGQKIYVVISSPLLAKQIRDNDVAFANRDPVIASTVLTYGANDIAFSPYGPEWKKLRKVFVRELLSNSRLDASYVVRKQEVGKALADVYWKKRGEALDFGQLVFTTISNTILSMLWGSTIHGKEGEKFFSRVRELSSEFVALQGAANVSDYIPGLARFDLQGIERKSRRVLEVLDGIFCTAIDQRRKKLVEKAEKETTKDFLQILLELKSRGDDASSITENQLKGILMDAIIGGTDTTSTTIEWTMAELMQHPDAMQKVIKELDEVVGRSYAVEEFHLPKLCYLDAAIKETFRLHPTVPILVPRSARGDCDLGGYTIPKGATVVINAFAIQRDPYLWDSPLEFRPERFLDEKASKFDYLGTSSQYLPFGTGRRVCPGLPMAERMLKHFLASLLHTFEWRLAYGTQIDLTDKFGIVVKLEKPLVLVPTPRLANPELY</sequence>
<dbReference type="InterPro" id="IPR001128">
    <property type="entry name" value="Cyt_P450"/>
</dbReference>
<feature type="signal peptide" evidence="10">
    <location>
        <begin position="1"/>
        <end position="20"/>
    </location>
</feature>
<comment type="similarity">
    <text evidence="2 9">Belongs to the cytochrome P450 family.</text>
</comment>
<evidence type="ECO:0000256" key="5">
    <source>
        <dbReference type="ARBA" id="ARBA00023002"/>
    </source>
</evidence>
<evidence type="ECO:0000256" key="4">
    <source>
        <dbReference type="ARBA" id="ARBA00022723"/>
    </source>
</evidence>
<evidence type="ECO:0000313" key="12">
    <source>
        <dbReference type="Proteomes" id="UP001497516"/>
    </source>
</evidence>
<dbReference type="GO" id="GO:0020037">
    <property type="term" value="F:heme binding"/>
    <property type="evidence" value="ECO:0007669"/>
    <property type="project" value="InterPro"/>
</dbReference>
<dbReference type="GO" id="GO:0005506">
    <property type="term" value="F:iron ion binding"/>
    <property type="evidence" value="ECO:0007669"/>
    <property type="project" value="InterPro"/>
</dbReference>
<proteinExistence type="inferred from homology"/>
<dbReference type="PANTHER" id="PTHR47951:SF7">
    <property type="entry name" value="FLAVONOID 3',5'-HYDROXYLASE-LIKE ISOFORM X1"/>
    <property type="match status" value="1"/>
</dbReference>
<evidence type="ECO:0000256" key="7">
    <source>
        <dbReference type="ARBA" id="ARBA00023033"/>
    </source>
</evidence>
<keyword evidence="10" id="KW-0732">Signal</keyword>
<evidence type="ECO:0000313" key="11">
    <source>
        <dbReference type="EMBL" id="CAL1375646.1"/>
    </source>
</evidence>
<dbReference type="FunFam" id="1.10.630.10:FF:000126">
    <property type="entry name" value="Predicted protein"/>
    <property type="match status" value="1"/>
</dbReference>
<evidence type="ECO:0000256" key="9">
    <source>
        <dbReference type="RuleBase" id="RU000461"/>
    </source>
</evidence>
<dbReference type="Gene3D" id="1.10.630.10">
    <property type="entry name" value="Cytochrome P450"/>
    <property type="match status" value="1"/>
</dbReference>
<evidence type="ECO:0000256" key="10">
    <source>
        <dbReference type="SAM" id="SignalP"/>
    </source>
</evidence>
<keyword evidence="12" id="KW-1185">Reference proteome</keyword>
<dbReference type="PANTHER" id="PTHR47951">
    <property type="entry name" value="OS08G0547900 PROTEIN"/>
    <property type="match status" value="1"/>
</dbReference>
<evidence type="ECO:0000256" key="3">
    <source>
        <dbReference type="ARBA" id="ARBA00022617"/>
    </source>
</evidence>
<dbReference type="PRINTS" id="PR00385">
    <property type="entry name" value="P450"/>
</dbReference>
<dbReference type="GO" id="GO:0004497">
    <property type="term" value="F:monooxygenase activity"/>
    <property type="evidence" value="ECO:0007669"/>
    <property type="project" value="UniProtKB-KW"/>
</dbReference>
<evidence type="ECO:0000256" key="6">
    <source>
        <dbReference type="ARBA" id="ARBA00023004"/>
    </source>
</evidence>
<dbReference type="InterPro" id="IPR017972">
    <property type="entry name" value="Cyt_P450_CS"/>
</dbReference>
<dbReference type="AlphaFoldDB" id="A0AAV2DQ19"/>
<dbReference type="SUPFAM" id="SSF48264">
    <property type="entry name" value="Cytochrome P450"/>
    <property type="match status" value="1"/>
</dbReference>
<dbReference type="GO" id="GO:0016705">
    <property type="term" value="F:oxidoreductase activity, acting on paired donors, with incorporation or reduction of molecular oxygen"/>
    <property type="evidence" value="ECO:0007669"/>
    <property type="project" value="InterPro"/>
</dbReference>
<dbReference type="EMBL" id="OZ034816">
    <property type="protein sequence ID" value="CAL1375646.1"/>
    <property type="molecule type" value="Genomic_DNA"/>
</dbReference>
<keyword evidence="4 8" id="KW-0479">Metal-binding</keyword>
<comment type="cofactor">
    <cofactor evidence="1 8">
        <name>heme</name>
        <dbReference type="ChEBI" id="CHEBI:30413"/>
    </cofactor>
</comment>
<reference evidence="11 12" key="1">
    <citation type="submission" date="2024-04" db="EMBL/GenBank/DDBJ databases">
        <authorList>
            <person name="Fracassetti M."/>
        </authorList>
    </citation>
    <scope>NUCLEOTIDE SEQUENCE [LARGE SCALE GENOMIC DNA]</scope>
</reference>
<name>A0AAV2DQ19_9ROSI</name>
<feature type="binding site" description="axial binding residue" evidence="8">
    <location>
        <position position="445"/>
    </location>
    <ligand>
        <name>heme</name>
        <dbReference type="ChEBI" id="CHEBI:30413"/>
    </ligand>
    <ligandPart>
        <name>Fe</name>
        <dbReference type="ChEBI" id="CHEBI:18248"/>
    </ligandPart>
</feature>
<dbReference type="PROSITE" id="PS00086">
    <property type="entry name" value="CYTOCHROME_P450"/>
    <property type="match status" value="1"/>
</dbReference>
<evidence type="ECO:0000256" key="8">
    <source>
        <dbReference type="PIRSR" id="PIRSR602401-1"/>
    </source>
</evidence>
<dbReference type="Proteomes" id="UP001497516">
    <property type="component" value="Chromosome 3"/>
</dbReference>